<gene>
    <name evidence="3" type="ORF">K8N75_05685</name>
</gene>
<dbReference type="RefSeq" id="WP_223791151.1">
    <property type="nucleotide sequence ID" value="NZ_JAIOUQ010000007.1"/>
</dbReference>
<protein>
    <submittedName>
        <fullName evidence="3">Class I SAM-dependent methyltransferase</fullName>
    </submittedName>
</protein>
<comment type="caution">
    <text evidence="3">The sequence shown here is derived from an EMBL/GenBank/DDBJ whole genome shotgun (WGS) entry which is preliminary data.</text>
</comment>
<accession>A0A8T5UXU9</accession>
<reference evidence="4" key="1">
    <citation type="journal article" date="2022" name="Microbiol. Resour. Announc.">
        <title>Draft Genome Sequence of a Methanogenic Archaeon from West Spitsbergen Permafrost.</title>
        <authorList>
            <person name="Trubitsyn V."/>
            <person name="Rivkina E."/>
            <person name="Shcherbakova V."/>
        </authorList>
    </citation>
    <scope>NUCLEOTIDE SEQUENCE [LARGE SCALE GENOMIC DNA]</scope>
    <source>
        <strain evidence="4">VT</strain>
    </source>
</reference>
<evidence type="ECO:0000256" key="1">
    <source>
        <dbReference type="ARBA" id="ARBA00022679"/>
    </source>
</evidence>
<evidence type="ECO:0000259" key="2">
    <source>
        <dbReference type="Pfam" id="PF13649"/>
    </source>
</evidence>
<dbReference type="Proteomes" id="UP000825933">
    <property type="component" value="Unassembled WGS sequence"/>
</dbReference>
<keyword evidence="1" id="KW-0808">Transferase</keyword>
<evidence type="ECO:0000313" key="4">
    <source>
        <dbReference type="Proteomes" id="UP000825933"/>
    </source>
</evidence>
<organism evidence="3 4">
    <name type="scientific">Methanobacterium spitsbergense</name>
    <dbReference type="NCBI Taxonomy" id="2874285"/>
    <lineage>
        <taxon>Archaea</taxon>
        <taxon>Methanobacteriati</taxon>
        <taxon>Methanobacteriota</taxon>
        <taxon>Methanomada group</taxon>
        <taxon>Methanobacteria</taxon>
        <taxon>Methanobacteriales</taxon>
        <taxon>Methanobacteriaceae</taxon>
        <taxon>Methanobacterium</taxon>
    </lineage>
</organism>
<dbReference type="PANTHER" id="PTHR43861">
    <property type="entry name" value="TRANS-ACONITATE 2-METHYLTRANSFERASE-RELATED"/>
    <property type="match status" value="1"/>
</dbReference>
<proteinExistence type="predicted"/>
<dbReference type="Gene3D" id="2.20.130.10">
    <property type="entry name" value="CAC2371-like domains"/>
    <property type="match status" value="1"/>
</dbReference>
<dbReference type="Gene3D" id="3.40.50.150">
    <property type="entry name" value="Vaccinia Virus protein VP39"/>
    <property type="match status" value="1"/>
</dbReference>
<evidence type="ECO:0000313" key="3">
    <source>
        <dbReference type="EMBL" id="MBZ2165529.1"/>
    </source>
</evidence>
<dbReference type="SUPFAM" id="SSF53335">
    <property type="entry name" value="S-adenosyl-L-methionine-dependent methyltransferases"/>
    <property type="match status" value="1"/>
</dbReference>
<name>A0A8T5UXU9_9EURY</name>
<dbReference type="Pfam" id="PF13649">
    <property type="entry name" value="Methyltransf_25"/>
    <property type="match status" value="1"/>
</dbReference>
<feature type="domain" description="Methyltransferase" evidence="2">
    <location>
        <begin position="45"/>
        <end position="135"/>
    </location>
</feature>
<dbReference type="InterPro" id="IPR029063">
    <property type="entry name" value="SAM-dependent_MTases_sf"/>
</dbReference>
<keyword evidence="3" id="KW-0489">Methyltransferase</keyword>
<dbReference type="GO" id="GO:0008168">
    <property type="term" value="F:methyltransferase activity"/>
    <property type="evidence" value="ECO:0007669"/>
    <property type="project" value="UniProtKB-KW"/>
</dbReference>
<dbReference type="EMBL" id="JAIOUQ010000007">
    <property type="protein sequence ID" value="MBZ2165529.1"/>
    <property type="molecule type" value="Genomic_DNA"/>
</dbReference>
<sequence>MAEGQLYKKFAVYYDKIYKNVDYAGESEFINWAVNKHKTSSGFEIMDMACGTGSHAKILKNSFKVTGVDINEDMIKIAQDKVPEADFIIGNMKDLNIGKKFDVIICIFSAIHYNRDLKELDITLTNFYNHMKDGGILIYDLSFNTENWIEGLVSLDTVVEDKLKIARMCQSQLKNGIFNANFVFLVKDDGKFDFDIDEHELGVFKINDVSDLMEKIGFKTFIYADFKEKKWESGEGQRPIFVGVKNSKQVEK</sequence>
<dbReference type="AlphaFoldDB" id="A0A8T5UXU9"/>
<dbReference type="GO" id="GO:0032259">
    <property type="term" value="P:methylation"/>
    <property type="evidence" value="ECO:0007669"/>
    <property type="project" value="UniProtKB-KW"/>
</dbReference>
<keyword evidence="4" id="KW-1185">Reference proteome</keyword>
<dbReference type="InterPro" id="IPR041698">
    <property type="entry name" value="Methyltransf_25"/>
</dbReference>
<dbReference type="CDD" id="cd02440">
    <property type="entry name" value="AdoMet_MTases"/>
    <property type="match status" value="1"/>
</dbReference>